<dbReference type="Pfam" id="PF06224">
    <property type="entry name" value="AlkZ-like"/>
    <property type="match status" value="1"/>
</dbReference>
<comment type="caution">
    <text evidence="1">The sequence shown here is derived from an EMBL/GenBank/DDBJ whole genome shotgun (WGS) entry which is preliminary data.</text>
</comment>
<dbReference type="GO" id="GO:0003677">
    <property type="term" value="F:DNA binding"/>
    <property type="evidence" value="ECO:0007669"/>
    <property type="project" value="UniProtKB-KW"/>
</dbReference>
<reference evidence="1 2" key="1">
    <citation type="submission" date="2018-05" db="EMBL/GenBank/DDBJ databases">
        <title>Amnibacterium sp. M8JJ-5, whole genome shotgun sequence.</title>
        <authorList>
            <person name="Tuo L."/>
        </authorList>
    </citation>
    <scope>NUCLEOTIDE SEQUENCE [LARGE SCALE GENOMIC DNA]</scope>
    <source>
        <strain evidence="1 2">M8JJ-5</strain>
    </source>
</reference>
<keyword evidence="2" id="KW-1185">Reference proteome</keyword>
<evidence type="ECO:0000313" key="1">
    <source>
        <dbReference type="EMBL" id="PVZ94128.1"/>
    </source>
</evidence>
<evidence type="ECO:0000313" key="2">
    <source>
        <dbReference type="Proteomes" id="UP000244893"/>
    </source>
</evidence>
<dbReference type="RefSeq" id="WP_116756642.1">
    <property type="nucleotide sequence ID" value="NZ_JBHUEX010000001.1"/>
</dbReference>
<dbReference type="PANTHER" id="PTHR38479:SF2">
    <property type="entry name" value="WINGED HELIX DNA-BINDING DOMAIN-CONTAINING PROTEIN"/>
    <property type="match status" value="1"/>
</dbReference>
<proteinExistence type="predicted"/>
<accession>A0A2V1HNK1</accession>
<organism evidence="1 2">
    <name type="scientific">Amnibacterium flavum</name>
    <dbReference type="NCBI Taxonomy" id="2173173"/>
    <lineage>
        <taxon>Bacteria</taxon>
        <taxon>Bacillati</taxon>
        <taxon>Actinomycetota</taxon>
        <taxon>Actinomycetes</taxon>
        <taxon>Micrococcales</taxon>
        <taxon>Microbacteriaceae</taxon>
        <taxon>Amnibacterium</taxon>
    </lineage>
</organism>
<dbReference type="Proteomes" id="UP000244893">
    <property type="component" value="Unassembled WGS sequence"/>
</dbReference>
<protein>
    <submittedName>
        <fullName evidence="1">Winged helix DNA-binding domain-containing protein</fullName>
    </submittedName>
</protein>
<keyword evidence="1" id="KW-0238">DNA-binding</keyword>
<dbReference type="InterPro" id="IPR009351">
    <property type="entry name" value="AlkZ-like"/>
</dbReference>
<dbReference type="EMBL" id="QEOP01000002">
    <property type="protein sequence ID" value="PVZ94128.1"/>
    <property type="molecule type" value="Genomic_DNA"/>
</dbReference>
<gene>
    <name evidence="1" type="ORF">DDQ50_10285</name>
</gene>
<dbReference type="PANTHER" id="PTHR38479">
    <property type="entry name" value="LMO0824 PROTEIN"/>
    <property type="match status" value="1"/>
</dbReference>
<dbReference type="AlphaFoldDB" id="A0A2V1HNK1"/>
<name>A0A2V1HNK1_9MICO</name>
<sequence length="364" mass="39646">MSVVGARDLLSMRLRSQGLIAPPEPSGREIRTSAVADAARRLLALQGQDPVAALWALGLRAGVTKESVQAAFAEGLIVRSWPMRGTVHVVPAEDIGWLQRLTNPRALRGADRRRDFLGLSIEMLERMRGIAVAELRGGNALTRAELIAAFERAGIEMRSGWSYHSIWYLSQTGTIVFGPPTDARESKLVLVDEWIGPPRDLEGEEALAELVSRYIVGHGPATVADLGWWTMLTLTELKRAFAAAEAAGSVVRIESESGPMWVSPEVESAPLDEPPPVLLLPAFDELLLGYKDRTLSVDPANASRWTTSNGLFAATIVCGGRIAGTWTMRKGRVEAKLWDDAPPIDADELDRQIARVEDFGLPAE</sequence>
<dbReference type="OrthoDB" id="9148135at2"/>